<evidence type="ECO:0000256" key="11">
    <source>
        <dbReference type="SAM" id="MobiDB-lite"/>
    </source>
</evidence>
<dbReference type="Gene3D" id="3.30.40.10">
    <property type="entry name" value="Zinc/RING finger domain, C3HC4 (zinc finger)"/>
    <property type="match status" value="1"/>
</dbReference>
<comment type="catalytic activity">
    <reaction evidence="1">
        <text>S-ubiquitinyl-[E2 ubiquitin-conjugating enzyme]-L-cysteine + [acceptor protein]-L-lysine = [E2 ubiquitin-conjugating enzyme]-L-cysteine + N(6)-ubiquitinyl-[acceptor protein]-L-lysine.</text>
        <dbReference type="EC" id="2.3.2.27"/>
    </reaction>
</comment>
<evidence type="ECO:0000256" key="2">
    <source>
        <dbReference type="ARBA" id="ARBA00004906"/>
    </source>
</evidence>
<evidence type="ECO:0000256" key="4">
    <source>
        <dbReference type="ARBA" id="ARBA00012483"/>
    </source>
</evidence>
<dbReference type="GO" id="GO:0061630">
    <property type="term" value="F:ubiquitin protein ligase activity"/>
    <property type="evidence" value="ECO:0007669"/>
    <property type="project" value="UniProtKB-EC"/>
</dbReference>
<evidence type="ECO:0000256" key="8">
    <source>
        <dbReference type="ARBA" id="ARBA00022786"/>
    </source>
</evidence>
<keyword evidence="8" id="KW-0833">Ubl conjugation pathway</keyword>
<dbReference type="GO" id="GO:0005737">
    <property type="term" value="C:cytoplasm"/>
    <property type="evidence" value="ECO:0007669"/>
    <property type="project" value="TreeGrafter"/>
</dbReference>
<feature type="compositionally biased region" description="Low complexity" evidence="11">
    <location>
        <begin position="113"/>
        <end position="133"/>
    </location>
</feature>
<feature type="compositionally biased region" description="Low complexity" evidence="11">
    <location>
        <begin position="41"/>
        <end position="50"/>
    </location>
</feature>
<dbReference type="GO" id="GO:0008270">
    <property type="term" value="F:zinc ion binding"/>
    <property type="evidence" value="ECO:0007669"/>
    <property type="project" value="UniProtKB-KW"/>
</dbReference>
<dbReference type="Proteomes" id="UP000479710">
    <property type="component" value="Unassembled WGS sequence"/>
</dbReference>
<feature type="region of interest" description="Disordered" evidence="11">
    <location>
        <begin position="1"/>
        <end position="134"/>
    </location>
</feature>
<dbReference type="PROSITE" id="PS51081">
    <property type="entry name" value="ZF_SIAH"/>
    <property type="match status" value="1"/>
</dbReference>
<name>A0A6G1DHE0_9ORYZ</name>
<comment type="similarity">
    <text evidence="3">Belongs to the SINA (Seven in absentia) family.</text>
</comment>
<dbReference type="InterPro" id="IPR013010">
    <property type="entry name" value="Znf_SIAH"/>
</dbReference>
<keyword evidence="7 10" id="KW-0863">Zinc-finger</keyword>
<dbReference type="EC" id="2.3.2.27" evidence="4"/>
<evidence type="ECO:0000256" key="7">
    <source>
        <dbReference type="ARBA" id="ARBA00022771"/>
    </source>
</evidence>
<evidence type="ECO:0000313" key="13">
    <source>
        <dbReference type="EMBL" id="KAF0911846.1"/>
    </source>
</evidence>
<keyword evidence="9" id="KW-0862">Zinc</keyword>
<dbReference type="AlphaFoldDB" id="A0A6G1DHE0"/>
<dbReference type="PANTHER" id="PTHR10315">
    <property type="entry name" value="E3 UBIQUITIN PROTEIN LIGASE SIAH"/>
    <property type="match status" value="1"/>
</dbReference>
<dbReference type="PANTHER" id="PTHR10315:SF162">
    <property type="entry name" value="RING-TYPE E3 UBIQUITIN TRANSFERASE"/>
    <property type="match status" value="1"/>
</dbReference>
<protein>
    <recommendedName>
        <fullName evidence="4">RING-type E3 ubiquitin transferase</fullName>
        <ecNumber evidence="4">2.3.2.27</ecNumber>
    </recommendedName>
</protein>
<evidence type="ECO:0000256" key="5">
    <source>
        <dbReference type="ARBA" id="ARBA00022679"/>
    </source>
</evidence>
<dbReference type="UniPathway" id="UPA00143"/>
<dbReference type="EMBL" id="SPHZ02000006">
    <property type="protein sequence ID" value="KAF0911846.1"/>
    <property type="molecule type" value="Genomic_DNA"/>
</dbReference>
<feature type="compositionally biased region" description="Basic residues" evidence="11">
    <location>
        <begin position="14"/>
        <end position="23"/>
    </location>
</feature>
<reference evidence="13 14" key="1">
    <citation type="submission" date="2019-11" db="EMBL/GenBank/DDBJ databases">
        <title>Whole genome sequence of Oryza granulata.</title>
        <authorList>
            <person name="Li W."/>
        </authorList>
    </citation>
    <scope>NUCLEOTIDE SEQUENCE [LARGE SCALE GENOMIC DNA]</scope>
    <source>
        <strain evidence="14">cv. Menghai</strain>
        <tissue evidence="13">Leaf</tissue>
    </source>
</reference>
<evidence type="ECO:0000313" key="14">
    <source>
        <dbReference type="Proteomes" id="UP000479710"/>
    </source>
</evidence>
<organism evidence="13 14">
    <name type="scientific">Oryza meyeriana var. granulata</name>
    <dbReference type="NCBI Taxonomy" id="110450"/>
    <lineage>
        <taxon>Eukaryota</taxon>
        <taxon>Viridiplantae</taxon>
        <taxon>Streptophyta</taxon>
        <taxon>Embryophyta</taxon>
        <taxon>Tracheophyta</taxon>
        <taxon>Spermatophyta</taxon>
        <taxon>Magnoliopsida</taxon>
        <taxon>Liliopsida</taxon>
        <taxon>Poales</taxon>
        <taxon>Poaceae</taxon>
        <taxon>BOP clade</taxon>
        <taxon>Oryzoideae</taxon>
        <taxon>Oryzeae</taxon>
        <taxon>Oryzinae</taxon>
        <taxon>Oryza</taxon>
        <taxon>Oryza meyeriana</taxon>
    </lineage>
</organism>
<comment type="pathway">
    <text evidence="2">Protein modification; protein ubiquitination.</text>
</comment>
<dbReference type="Pfam" id="PF21361">
    <property type="entry name" value="Sina_ZnF"/>
    <property type="match status" value="1"/>
</dbReference>
<dbReference type="GO" id="GO:0016567">
    <property type="term" value="P:protein ubiquitination"/>
    <property type="evidence" value="ECO:0007669"/>
    <property type="project" value="UniProtKB-UniPathway"/>
</dbReference>
<sequence>MAKGKGDDDGNNQPRKKRRRLRKQLQSNSSCREEDDDGTELSLRALLRRALGTESTVERCSDGSGSGNTSGPSSSPLSQWRRWCSEPEPESDSDARRAPSSPAGQRRRRGSDRNSGAGRSRCSSAGQRRSGSGDMKMIAGVDIVARAVQCGVCRSPLKPPVFQCEIGHVVCARCHGDGSPEKCHVCGLPTGYTRCYAMERVVESIHVPCPNAGRGCTVRTTYYQQENHLRACRSAPRPSCFCPATSSCGFAGGDVAALSAHFAAAHPSWPSTPMARYGQPFGVNVRKGFNVVRPDDDGDRLFLLRMTAGPVVHVVTVACVQPRAAEGPTPTPRLECELVMVARTSSDETRHFQSCRFPMECTSLEDGMPKESFKFIVPSYTCGGGGEGIKLVVSVRKK</sequence>
<dbReference type="SUPFAM" id="SSF49599">
    <property type="entry name" value="TRAF domain-like"/>
    <property type="match status" value="1"/>
</dbReference>
<dbReference type="InterPro" id="IPR049548">
    <property type="entry name" value="Sina-like_RING"/>
</dbReference>
<evidence type="ECO:0000256" key="3">
    <source>
        <dbReference type="ARBA" id="ARBA00009119"/>
    </source>
</evidence>
<comment type="caution">
    <text evidence="13">The sequence shown here is derived from an EMBL/GenBank/DDBJ whole genome shotgun (WGS) entry which is preliminary data.</text>
</comment>
<evidence type="ECO:0000256" key="1">
    <source>
        <dbReference type="ARBA" id="ARBA00000900"/>
    </source>
</evidence>
<keyword evidence="14" id="KW-1185">Reference proteome</keyword>
<evidence type="ECO:0000259" key="12">
    <source>
        <dbReference type="PROSITE" id="PS51081"/>
    </source>
</evidence>
<dbReference type="InterPro" id="IPR052088">
    <property type="entry name" value="E3_ubiquitin-ligase_SINA"/>
</dbReference>
<accession>A0A6G1DHE0</accession>
<gene>
    <name evidence="13" type="ORF">E2562_012331</name>
</gene>
<feature type="domain" description="SIAH-type" evidence="12">
    <location>
        <begin position="204"/>
        <end position="267"/>
    </location>
</feature>
<evidence type="ECO:0000256" key="9">
    <source>
        <dbReference type="ARBA" id="ARBA00022833"/>
    </source>
</evidence>
<dbReference type="Pfam" id="PF21362">
    <property type="entry name" value="Sina_RING"/>
    <property type="match status" value="1"/>
</dbReference>
<dbReference type="InterPro" id="IPR013083">
    <property type="entry name" value="Znf_RING/FYVE/PHD"/>
</dbReference>
<proteinExistence type="inferred from homology"/>
<dbReference type="OrthoDB" id="615710at2759"/>
<feature type="compositionally biased region" description="Low complexity" evidence="11">
    <location>
        <begin position="67"/>
        <end position="78"/>
    </location>
</feature>
<evidence type="ECO:0000256" key="10">
    <source>
        <dbReference type="PROSITE-ProRule" id="PRU00455"/>
    </source>
</evidence>
<keyword evidence="5" id="KW-0808">Transferase</keyword>
<evidence type="ECO:0000256" key="6">
    <source>
        <dbReference type="ARBA" id="ARBA00022723"/>
    </source>
</evidence>
<keyword evidence="6" id="KW-0479">Metal-binding</keyword>